<reference evidence="1" key="1">
    <citation type="submission" date="2011-11" db="EMBL/GenBank/DDBJ databases">
        <title>The Genome Sequence of Fusarium oxysporum PHW808.</title>
        <authorList>
            <consortium name="The Broad Institute Genome Sequencing Platform"/>
            <person name="Ma L.-J."/>
            <person name="Gale L.R."/>
            <person name="Schwartz D.C."/>
            <person name="Zhou S."/>
            <person name="Corby-Kistler H."/>
            <person name="Young S.K."/>
            <person name="Zeng Q."/>
            <person name="Gargeya S."/>
            <person name="Fitzgerald M."/>
            <person name="Haas B."/>
            <person name="Abouelleil A."/>
            <person name="Alvarado L."/>
            <person name="Arachchi H.M."/>
            <person name="Berlin A."/>
            <person name="Brown A."/>
            <person name="Chapman S.B."/>
            <person name="Chen Z."/>
            <person name="Dunbar C."/>
            <person name="Freedman E."/>
            <person name="Gearin G."/>
            <person name="Goldberg J."/>
            <person name="Griggs A."/>
            <person name="Gujja S."/>
            <person name="Heiman D."/>
            <person name="Howarth C."/>
            <person name="Larson L."/>
            <person name="Lui A."/>
            <person name="MacDonald P.J.P."/>
            <person name="Montmayeur A."/>
            <person name="Murphy C."/>
            <person name="Neiman D."/>
            <person name="Pearson M."/>
            <person name="Priest M."/>
            <person name="Roberts A."/>
            <person name="Saif S."/>
            <person name="Shea T."/>
            <person name="Shenoy N."/>
            <person name="Sisk P."/>
            <person name="Stolte C."/>
            <person name="Sykes S."/>
            <person name="Wortman J."/>
            <person name="Nusbaum C."/>
            <person name="Birren B."/>
        </authorList>
    </citation>
    <scope>NUCLEOTIDE SEQUENCE [LARGE SCALE GENOMIC DNA]</scope>
    <source>
        <strain evidence="1">54008</strain>
    </source>
</reference>
<sequence>MEDRYCGYKAPIEVEAGIIHVAISSGIYHRLYTLDDKCLVECVRYMSSKFEAGAYF</sequence>
<accession>X0GK85</accession>
<gene>
    <name evidence="1" type="ORF">FOPG_19678</name>
</gene>
<proteinExistence type="predicted"/>
<organism evidence="1">
    <name type="scientific">Fusarium oxysporum f. sp. conglutinans race 2 54008</name>
    <dbReference type="NCBI Taxonomy" id="1089457"/>
    <lineage>
        <taxon>Eukaryota</taxon>
        <taxon>Fungi</taxon>
        <taxon>Dikarya</taxon>
        <taxon>Ascomycota</taxon>
        <taxon>Pezizomycotina</taxon>
        <taxon>Sordariomycetes</taxon>
        <taxon>Hypocreomycetidae</taxon>
        <taxon>Hypocreales</taxon>
        <taxon>Nectriaceae</taxon>
        <taxon>Fusarium</taxon>
        <taxon>Fusarium oxysporum species complex</taxon>
    </lineage>
</organism>
<dbReference type="AlphaFoldDB" id="X0GK85"/>
<protein>
    <submittedName>
        <fullName evidence="1">Uncharacterized protein</fullName>
    </submittedName>
</protein>
<dbReference type="Proteomes" id="UP000030676">
    <property type="component" value="Unassembled WGS sequence"/>
</dbReference>
<name>X0GK85_FUSOX</name>
<dbReference type="EMBL" id="KK034414">
    <property type="protein sequence ID" value="EXL64052.1"/>
    <property type="molecule type" value="Genomic_DNA"/>
</dbReference>
<evidence type="ECO:0000313" key="1">
    <source>
        <dbReference type="EMBL" id="EXL64052.1"/>
    </source>
</evidence>
<reference evidence="1" key="2">
    <citation type="submission" date="2014-03" db="EMBL/GenBank/DDBJ databases">
        <title>The Genome Annotation of Fusarium oxysporum PHW808.</title>
        <authorList>
            <consortium name="The Broad Institute Genomics Platform"/>
            <person name="Ma L.-J."/>
            <person name="Corby-Kistler H."/>
            <person name="Broz K."/>
            <person name="Gale L.R."/>
            <person name="Jonkers W."/>
            <person name="O'Donnell K."/>
            <person name="Ploetz R."/>
            <person name="Steinberg C."/>
            <person name="Schwartz D.C."/>
            <person name="VanEtten H."/>
            <person name="Zhou S."/>
            <person name="Young S.K."/>
            <person name="Zeng Q."/>
            <person name="Gargeya S."/>
            <person name="Fitzgerald M."/>
            <person name="Abouelleil A."/>
            <person name="Alvarado L."/>
            <person name="Chapman S.B."/>
            <person name="Gainer-Dewar J."/>
            <person name="Goldberg J."/>
            <person name="Griggs A."/>
            <person name="Gujja S."/>
            <person name="Hansen M."/>
            <person name="Howarth C."/>
            <person name="Imamovic A."/>
            <person name="Ireland A."/>
            <person name="Larimer J."/>
            <person name="McCowan C."/>
            <person name="Murphy C."/>
            <person name="Pearson M."/>
            <person name="Poon T.W."/>
            <person name="Priest M."/>
            <person name="Roberts A."/>
            <person name="Saif S."/>
            <person name="Shea T."/>
            <person name="Sykes S."/>
            <person name="Wortman J."/>
            <person name="Nusbaum C."/>
            <person name="Birren B."/>
        </authorList>
    </citation>
    <scope>NUCLEOTIDE SEQUENCE</scope>
    <source>
        <strain evidence="1">54008</strain>
    </source>
</reference>
<dbReference type="HOGENOM" id="CLU_3014236_0_0_1"/>